<dbReference type="OrthoDB" id="9790815at2"/>
<dbReference type="InterPro" id="IPR019405">
    <property type="entry name" value="Lactonase_7-beta_prop"/>
</dbReference>
<dbReference type="InterPro" id="IPR015943">
    <property type="entry name" value="WD40/YVTN_repeat-like_dom_sf"/>
</dbReference>
<dbReference type="GO" id="GO:0005829">
    <property type="term" value="C:cytosol"/>
    <property type="evidence" value="ECO:0007669"/>
    <property type="project" value="TreeGrafter"/>
</dbReference>
<sequence>MIGYIGTYTKENGKGIYRYELDTEKGEFKSVETAAETPNATYLDIQNDRIYAIKKGKTKGGIATYEIADFETGELRFIDDCLEEGGSGCHLMLTSDQNYLVDTVYGSGEVRLYEVDDRGVVTDRLDVFQIEGDGPHERQDGPHAHFVTETPDRQYLTAVDLGADKLVTLKIEEGRLEKVAECKVAPGSGPRHLVFNETGDFAFIFTELSNEVIGAAYADGVFTPEEVYSALPEDFDDHSQGAAIRKHPNRKFLYVSNRGHNSIAVFKVDEEGKKLERIQIEPTNGDWPRDFNITPDGAYLICAHERSHNLVLFDINEDGTLTRRESEAEVPEGVFVGFL</sequence>
<dbReference type="Proteomes" id="UP000034029">
    <property type="component" value="Chromosome"/>
</dbReference>
<reference evidence="4" key="2">
    <citation type="submission" date="2015-04" db="EMBL/GenBank/DDBJ databases">
        <title>Complete genome sequence of Salinicoccus halodurans strain H3B36, isolated from the Qaidam basin of China.</title>
        <authorList>
            <person name="Ma Y."/>
            <person name="Jiang K."/>
            <person name="Xue Y."/>
        </authorList>
    </citation>
    <scope>NUCLEOTIDE SEQUENCE [LARGE SCALE GENOMIC DNA]</scope>
    <source>
        <strain evidence="4">H3B36</strain>
    </source>
</reference>
<protein>
    <submittedName>
        <fullName evidence="3">6-phosphogluconolactonase</fullName>
    </submittedName>
</protein>
<evidence type="ECO:0000313" key="2">
    <source>
        <dbReference type="EMBL" id="AKG74547.1"/>
    </source>
</evidence>
<dbReference type="EMBL" id="FOTB01000005">
    <property type="protein sequence ID" value="SFK89944.1"/>
    <property type="molecule type" value="Genomic_DNA"/>
</dbReference>
<dbReference type="PANTHER" id="PTHR30344">
    <property type="entry name" value="6-PHOSPHOGLUCONOLACTONASE-RELATED"/>
    <property type="match status" value="1"/>
</dbReference>
<dbReference type="SUPFAM" id="SSF51004">
    <property type="entry name" value="C-terminal (heme d1) domain of cytochrome cd1-nitrite reductase"/>
    <property type="match status" value="1"/>
</dbReference>
<dbReference type="KEGG" id="shv:AAT16_10315"/>
<dbReference type="Gene3D" id="2.130.10.10">
    <property type="entry name" value="YVTN repeat-like/Quinoprotein amine dehydrogenase"/>
    <property type="match status" value="1"/>
</dbReference>
<evidence type="ECO:0000313" key="4">
    <source>
        <dbReference type="Proteomes" id="UP000034029"/>
    </source>
</evidence>
<evidence type="ECO:0000313" key="3">
    <source>
        <dbReference type="EMBL" id="SFK89944.1"/>
    </source>
</evidence>
<comment type="similarity">
    <text evidence="1">Belongs to the cycloisomerase 2 family.</text>
</comment>
<dbReference type="GO" id="GO:0017057">
    <property type="term" value="F:6-phosphogluconolactonase activity"/>
    <property type="evidence" value="ECO:0007669"/>
    <property type="project" value="TreeGrafter"/>
</dbReference>
<dbReference type="InterPro" id="IPR011048">
    <property type="entry name" value="Haem_d1_sf"/>
</dbReference>
<name>A0A0F7HLQ9_9STAP</name>
<proteinExistence type="inferred from homology"/>
<dbReference type="RefSeq" id="WP_046790729.1">
    <property type="nucleotide sequence ID" value="NZ_CP011366.1"/>
</dbReference>
<reference evidence="3 5" key="3">
    <citation type="submission" date="2016-10" db="EMBL/GenBank/DDBJ databases">
        <authorList>
            <person name="Varghese N."/>
            <person name="Submissions S."/>
        </authorList>
    </citation>
    <scope>NUCLEOTIDE SEQUENCE [LARGE SCALE GENOMIC DNA]</scope>
    <source>
        <strain evidence="3 5">CGMCC 1.6501</strain>
    </source>
</reference>
<evidence type="ECO:0000313" key="5">
    <source>
        <dbReference type="Proteomes" id="UP000183090"/>
    </source>
</evidence>
<reference evidence="2 4" key="1">
    <citation type="journal article" date="2015" name="Int. J. Syst. Evol. Microbiol.">
        <title>Complete genome sequence of Salinicoccus halodurans H3B36, isolated from the Qaidam Basin in China.</title>
        <authorList>
            <person name="Jiang K."/>
            <person name="Xue Y."/>
            <person name="Ma Y."/>
        </authorList>
    </citation>
    <scope>NUCLEOTIDE SEQUENCE [LARGE SCALE GENOMIC DNA]</scope>
    <source>
        <strain evidence="2 4">H3B36</strain>
    </source>
</reference>
<dbReference type="Pfam" id="PF10282">
    <property type="entry name" value="Lactonase"/>
    <property type="match status" value="1"/>
</dbReference>
<keyword evidence="4" id="KW-1185">Reference proteome</keyword>
<dbReference type="EMBL" id="CP011366">
    <property type="protein sequence ID" value="AKG74547.1"/>
    <property type="molecule type" value="Genomic_DNA"/>
</dbReference>
<dbReference type="PANTHER" id="PTHR30344:SF1">
    <property type="entry name" value="6-PHOSPHOGLUCONOLACTONASE"/>
    <property type="match status" value="1"/>
</dbReference>
<dbReference type="InterPro" id="IPR050282">
    <property type="entry name" value="Cycloisomerase_2"/>
</dbReference>
<accession>A0A0F7HLQ9</accession>
<gene>
    <name evidence="2" type="ORF">AAT16_10315</name>
    <name evidence="3" type="ORF">SAMN05216235_2395</name>
</gene>
<dbReference type="Proteomes" id="UP000183090">
    <property type="component" value="Unassembled WGS sequence"/>
</dbReference>
<dbReference type="AlphaFoldDB" id="A0A0F7HLQ9"/>
<evidence type="ECO:0000256" key="1">
    <source>
        <dbReference type="ARBA" id="ARBA00005564"/>
    </source>
</evidence>
<organism evidence="3 5">
    <name type="scientific">Salinicoccus halodurans</name>
    <dbReference type="NCBI Taxonomy" id="407035"/>
    <lineage>
        <taxon>Bacteria</taxon>
        <taxon>Bacillati</taxon>
        <taxon>Bacillota</taxon>
        <taxon>Bacilli</taxon>
        <taxon>Bacillales</taxon>
        <taxon>Staphylococcaceae</taxon>
        <taxon>Salinicoccus</taxon>
    </lineage>
</organism>